<evidence type="ECO:0000313" key="11">
    <source>
        <dbReference type="EMBL" id="SHJ85978.1"/>
    </source>
</evidence>
<evidence type="ECO:0000256" key="3">
    <source>
        <dbReference type="ARBA" id="ARBA00022475"/>
    </source>
</evidence>
<comment type="PTM">
    <text evidence="9">Cleaved by prepilin peptidase.</text>
</comment>
<dbReference type="RefSeq" id="WP_064697996.1">
    <property type="nucleotide sequence ID" value="NZ_BDEO01000001.1"/>
</dbReference>
<comment type="similarity">
    <text evidence="2 9">Belongs to the GSP I family.</text>
</comment>
<dbReference type="Proteomes" id="UP000184248">
    <property type="component" value="Unassembled WGS sequence"/>
</dbReference>
<dbReference type="NCBIfam" id="TIGR02532">
    <property type="entry name" value="IV_pilin_GFxxxE"/>
    <property type="match status" value="1"/>
</dbReference>
<feature type="domain" description="Type II secretion system protein GspI C-terminal" evidence="10">
    <location>
        <begin position="51"/>
        <end position="108"/>
    </location>
</feature>
<reference evidence="12" key="1">
    <citation type="submission" date="2016-11" db="EMBL/GenBank/DDBJ databases">
        <authorList>
            <person name="Varghese N."/>
            <person name="Submissions S."/>
        </authorList>
    </citation>
    <scope>NUCLEOTIDE SEQUENCE [LARGE SCALE GENOMIC DNA]</scope>
    <source>
        <strain evidence="12">ALO Sharm</strain>
    </source>
</reference>
<evidence type="ECO:0000256" key="5">
    <source>
        <dbReference type="ARBA" id="ARBA00022519"/>
    </source>
</evidence>
<dbReference type="InterPro" id="IPR003413">
    <property type="entry name" value="T2SS_GspI_C"/>
</dbReference>
<feature type="transmembrane region" description="Helical" evidence="9">
    <location>
        <begin position="12"/>
        <end position="29"/>
    </location>
</feature>
<keyword evidence="3" id="KW-1003">Cell membrane</keyword>
<name>A0A1M6MR33_9GAMM</name>
<comment type="subcellular location">
    <subcellularLocation>
        <location evidence="1 9">Cell inner membrane</location>
        <topology evidence="1 9">Single-pass membrane protein</topology>
    </subcellularLocation>
</comment>
<dbReference type="GO" id="GO:0015627">
    <property type="term" value="C:type II protein secretion system complex"/>
    <property type="evidence" value="ECO:0007669"/>
    <property type="project" value="UniProtKB-UniRule"/>
</dbReference>
<dbReference type="SUPFAM" id="SSF54523">
    <property type="entry name" value="Pili subunits"/>
    <property type="match status" value="1"/>
</dbReference>
<dbReference type="InterPro" id="IPR012902">
    <property type="entry name" value="N_methyl_site"/>
</dbReference>
<evidence type="ECO:0000313" key="12">
    <source>
        <dbReference type="Proteomes" id="UP000184248"/>
    </source>
</evidence>
<accession>A0A1M6MR33</accession>
<evidence type="ECO:0000256" key="1">
    <source>
        <dbReference type="ARBA" id="ARBA00004377"/>
    </source>
</evidence>
<dbReference type="AlphaFoldDB" id="A0A1M6MR33"/>
<keyword evidence="12" id="KW-1185">Reference proteome</keyword>
<gene>
    <name evidence="11" type="ORF">SAMN05192556_101134</name>
</gene>
<evidence type="ECO:0000256" key="4">
    <source>
        <dbReference type="ARBA" id="ARBA00022481"/>
    </source>
</evidence>
<dbReference type="OrthoDB" id="6119616at2"/>
<dbReference type="NCBIfam" id="TIGR01707">
    <property type="entry name" value="gspI"/>
    <property type="match status" value="1"/>
</dbReference>
<evidence type="ECO:0000256" key="2">
    <source>
        <dbReference type="ARBA" id="ARBA00008358"/>
    </source>
</evidence>
<evidence type="ECO:0000256" key="9">
    <source>
        <dbReference type="RuleBase" id="RU368030"/>
    </source>
</evidence>
<dbReference type="GO" id="GO:0005886">
    <property type="term" value="C:plasma membrane"/>
    <property type="evidence" value="ECO:0007669"/>
    <property type="project" value="UniProtKB-SubCell"/>
</dbReference>
<keyword evidence="7 9" id="KW-1133">Transmembrane helix</keyword>
<keyword evidence="8 9" id="KW-0472">Membrane</keyword>
<dbReference type="PANTHER" id="PTHR38779">
    <property type="entry name" value="TYPE II SECRETION SYSTEM PROTEIN I-RELATED"/>
    <property type="match status" value="1"/>
</dbReference>
<keyword evidence="6 9" id="KW-0812">Transmembrane</keyword>
<evidence type="ECO:0000256" key="6">
    <source>
        <dbReference type="ARBA" id="ARBA00022692"/>
    </source>
</evidence>
<dbReference type="Gene3D" id="3.30.1300.30">
    <property type="entry name" value="GSPII I/J protein-like"/>
    <property type="match status" value="1"/>
</dbReference>
<proteinExistence type="inferred from homology"/>
<dbReference type="PANTHER" id="PTHR38779:SF2">
    <property type="entry name" value="TYPE II SECRETION SYSTEM PROTEIN I-RELATED"/>
    <property type="match status" value="1"/>
</dbReference>
<dbReference type="Pfam" id="PF02501">
    <property type="entry name" value="T2SSI"/>
    <property type="match status" value="1"/>
</dbReference>
<keyword evidence="4 9" id="KW-0488">Methylation</keyword>
<dbReference type="InterPro" id="IPR045584">
    <property type="entry name" value="Pilin-like"/>
</dbReference>
<dbReference type="InterPro" id="IPR010052">
    <property type="entry name" value="T2SS_protein-GspI"/>
</dbReference>
<dbReference type="EMBL" id="FRAL01000001">
    <property type="protein sequence ID" value="SHJ85978.1"/>
    <property type="molecule type" value="Genomic_DNA"/>
</dbReference>
<dbReference type="GO" id="GO:0015628">
    <property type="term" value="P:protein secretion by the type II secretion system"/>
    <property type="evidence" value="ECO:0007669"/>
    <property type="project" value="UniProtKB-UniRule"/>
</dbReference>
<protein>
    <recommendedName>
        <fullName evidence="9">Type II secretion system protein I</fullName>
        <shortName evidence="9">T2SS minor pseudopilin I</shortName>
    </recommendedName>
</protein>
<evidence type="ECO:0000256" key="8">
    <source>
        <dbReference type="ARBA" id="ARBA00023136"/>
    </source>
</evidence>
<evidence type="ECO:0000259" key="10">
    <source>
        <dbReference type="Pfam" id="PF02501"/>
    </source>
</evidence>
<evidence type="ECO:0000256" key="7">
    <source>
        <dbReference type="ARBA" id="ARBA00022989"/>
    </source>
</evidence>
<keyword evidence="5 9" id="KW-0997">Cell inner membrane</keyword>
<comment type="subunit">
    <text evidence="9">Type II secretion is composed of four main components: the outer membrane complex, the inner membrane complex, the cytoplasmic secretion ATPase and the periplasm-spanning pseudopilus.</text>
</comment>
<organism evidence="11 12">
    <name type="scientific">Halomonas caseinilytica</name>
    <dbReference type="NCBI Taxonomy" id="438744"/>
    <lineage>
        <taxon>Bacteria</taxon>
        <taxon>Pseudomonadati</taxon>
        <taxon>Pseudomonadota</taxon>
        <taxon>Gammaproteobacteria</taxon>
        <taxon>Oceanospirillales</taxon>
        <taxon>Halomonadaceae</taxon>
        <taxon>Halomonas</taxon>
    </lineage>
</organism>
<dbReference type="Pfam" id="PF07963">
    <property type="entry name" value="N_methyl"/>
    <property type="match status" value="1"/>
</dbReference>
<comment type="function">
    <text evidence="9">Component of the type II secretion system required for the energy-dependent secretion of extracellular factors such as proteases and toxins from the periplasm.</text>
</comment>
<sequence length="123" mass="13718">MAESRNADGFTLLEVMVALFILALIAAMVSQGVHQRTRTAQLERERLPLVMCARALNNEFRLAGYWPSVGTHEGRRHLTGNDCHWRLEVVSTPVKQLRRGTLSVASEPLPAPHSLDFTVFLAP</sequence>